<evidence type="ECO:0000259" key="9">
    <source>
        <dbReference type="Pfam" id="PF01529"/>
    </source>
</evidence>
<keyword evidence="3 8" id="KW-0808">Transferase</keyword>
<gene>
    <name evidence="10" type="ORF">RJ639_044245</name>
</gene>
<evidence type="ECO:0000256" key="6">
    <source>
        <dbReference type="ARBA" id="ARBA00023136"/>
    </source>
</evidence>
<dbReference type="GO" id="GO:0019706">
    <property type="term" value="F:protein-cysteine S-palmitoyltransferase activity"/>
    <property type="evidence" value="ECO:0007669"/>
    <property type="project" value="UniProtKB-EC"/>
</dbReference>
<evidence type="ECO:0000256" key="3">
    <source>
        <dbReference type="ARBA" id="ARBA00022679"/>
    </source>
</evidence>
<dbReference type="Pfam" id="PF01529">
    <property type="entry name" value="DHHC"/>
    <property type="match status" value="1"/>
</dbReference>
<keyword evidence="7 8" id="KW-0012">Acyltransferase</keyword>
<evidence type="ECO:0000313" key="10">
    <source>
        <dbReference type="EMBL" id="KAK3023274.1"/>
    </source>
</evidence>
<dbReference type="PANTHER" id="PTHR22883:SF127">
    <property type="entry name" value="ZDHHC-TYPE PALMITOYLTRANSFERASE 3-RELATED"/>
    <property type="match status" value="1"/>
</dbReference>
<name>A0AA88WAZ7_9ASTE</name>
<comment type="similarity">
    <text evidence="2 8">Belongs to the DHHC palmitoyltransferase family.</text>
</comment>
<dbReference type="GO" id="GO:0005794">
    <property type="term" value="C:Golgi apparatus"/>
    <property type="evidence" value="ECO:0007669"/>
    <property type="project" value="TreeGrafter"/>
</dbReference>
<reference evidence="10" key="1">
    <citation type="submission" date="2022-12" db="EMBL/GenBank/DDBJ databases">
        <title>Draft genome assemblies for two species of Escallonia (Escalloniales).</title>
        <authorList>
            <person name="Chanderbali A."/>
            <person name="Dervinis C."/>
            <person name="Anghel I."/>
            <person name="Soltis D."/>
            <person name="Soltis P."/>
            <person name="Zapata F."/>
        </authorList>
    </citation>
    <scope>NUCLEOTIDE SEQUENCE</scope>
    <source>
        <strain evidence="10">UCBG64.0493</strain>
        <tissue evidence="10">Leaf</tissue>
    </source>
</reference>
<comment type="domain">
    <text evidence="8">The DHHC domain is required for palmitoyltransferase activity.</text>
</comment>
<evidence type="ECO:0000256" key="2">
    <source>
        <dbReference type="ARBA" id="ARBA00008574"/>
    </source>
</evidence>
<keyword evidence="11" id="KW-1185">Reference proteome</keyword>
<feature type="domain" description="Palmitoyltransferase DHHC" evidence="9">
    <location>
        <begin position="114"/>
        <end position="236"/>
    </location>
</feature>
<dbReference type="Proteomes" id="UP001188597">
    <property type="component" value="Unassembled WGS sequence"/>
</dbReference>
<dbReference type="PROSITE" id="PS50216">
    <property type="entry name" value="DHHC"/>
    <property type="match status" value="1"/>
</dbReference>
<protein>
    <recommendedName>
        <fullName evidence="8">S-acyltransferase</fullName>
        <ecNumber evidence="8">2.3.1.225</ecNumber>
    </recommendedName>
    <alternativeName>
        <fullName evidence="8">Palmitoyltransferase</fullName>
    </alternativeName>
</protein>
<comment type="catalytic activity">
    <reaction evidence="8">
        <text>L-cysteinyl-[protein] + hexadecanoyl-CoA = S-hexadecanoyl-L-cysteinyl-[protein] + CoA</text>
        <dbReference type="Rhea" id="RHEA:36683"/>
        <dbReference type="Rhea" id="RHEA-COMP:10131"/>
        <dbReference type="Rhea" id="RHEA-COMP:11032"/>
        <dbReference type="ChEBI" id="CHEBI:29950"/>
        <dbReference type="ChEBI" id="CHEBI:57287"/>
        <dbReference type="ChEBI" id="CHEBI:57379"/>
        <dbReference type="ChEBI" id="CHEBI:74151"/>
        <dbReference type="EC" id="2.3.1.225"/>
    </reaction>
</comment>
<evidence type="ECO:0000256" key="5">
    <source>
        <dbReference type="ARBA" id="ARBA00022989"/>
    </source>
</evidence>
<dbReference type="PANTHER" id="PTHR22883">
    <property type="entry name" value="ZINC FINGER DHHC DOMAIN CONTAINING PROTEIN"/>
    <property type="match status" value="1"/>
</dbReference>
<feature type="transmembrane region" description="Helical" evidence="8">
    <location>
        <begin position="16"/>
        <end position="37"/>
    </location>
</feature>
<dbReference type="EMBL" id="JAVXUP010000665">
    <property type="protein sequence ID" value="KAK3023274.1"/>
    <property type="molecule type" value="Genomic_DNA"/>
</dbReference>
<proteinExistence type="inferred from homology"/>
<dbReference type="GO" id="GO:0006612">
    <property type="term" value="P:protein targeting to membrane"/>
    <property type="evidence" value="ECO:0007669"/>
    <property type="project" value="TreeGrafter"/>
</dbReference>
<feature type="transmembrane region" description="Helical" evidence="8">
    <location>
        <begin position="145"/>
        <end position="164"/>
    </location>
</feature>
<comment type="subcellular location">
    <subcellularLocation>
        <location evidence="1">Endomembrane system</location>
        <topology evidence="1">Multi-pass membrane protein</topology>
    </subcellularLocation>
</comment>
<dbReference type="GO" id="GO:0005783">
    <property type="term" value="C:endoplasmic reticulum"/>
    <property type="evidence" value="ECO:0007669"/>
    <property type="project" value="TreeGrafter"/>
</dbReference>
<dbReference type="EC" id="2.3.1.225" evidence="8"/>
<feature type="transmembrane region" description="Helical" evidence="8">
    <location>
        <begin position="176"/>
        <end position="193"/>
    </location>
</feature>
<accession>A0AA88WAZ7</accession>
<evidence type="ECO:0000256" key="8">
    <source>
        <dbReference type="RuleBase" id="RU079119"/>
    </source>
</evidence>
<sequence>MAEIENQRKQKPSWKVLGRCMVSLASVAFTQFSLYMVPYCFPSSSLLTLLPFSAVSLFMDILFNAELLMLVIGLCSILSSDPGFVTHESFCRDPADRPFSDVEAHLESSISVGRVGYCKHCKAYVKGFDHHCPAFGNCIGQENHFLFMMLLSGFLISEASYVVCSFECTFKDVARNLAACSTALLYMIFVMQAKLSRNLAISTVLFSLLQVLWQVVFLIWHISCICINIKTDEWVSSYISCLYML</sequence>
<feature type="transmembrane region" description="Helical" evidence="8">
    <location>
        <begin position="199"/>
        <end position="220"/>
    </location>
</feature>
<keyword evidence="5 8" id="KW-1133">Transmembrane helix</keyword>
<dbReference type="InterPro" id="IPR039859">
    <property type="entry name" value="PFA4/ZDH16/20/ERF2-like"/>
</dbReference>
<comment type="caution">
    <text evidence="10">The sequence shown here is derived from an EMBL/GenBank/DDBJ whole genome shotgun (WGS) entry which is preliminary data.</text>
</comment>
<evidence type="ECO:0000256" key="4">
    <source>
        <dbReference type="ARBA" id="ARBA00022692"/>
    </source>
</evidence>
<organism evidence="10 11">
    <name type="scientific">Escallonia herrerae</name>
    <dbReference type="NCBI Taxonomy" id="1293975"/>
    <lineage>
        <taxon>Eukaryota</taxon>
        <taxon>Viridiplantae</taxon>
        <taxon>Streptophyta</taxon>
        <taxon>Embryophyta</taxon>
        <taxon>Tracheophyta</taxon>
        <taxon>Spermatophyta</taxon>
        <taxon>Magnoliopsida</taxon>
        <taxon>eudicotyledons</taxon>
        <taxon>Gunneridae</taxon>
        <taxon>Pentapetalae</taxon>
        <taxon>asterids</taxon>
        <taxon>campanulids</taxon>
        <taxon>Escalloniales</taxon>
        <taxon>Escalloniaceae</taxon>
        <taxon>Escallonia</taxon>
    </lineage>
</organism>
<dbReference type="AlphaFoldDB" id="A0AA88WAZ7"/>
<dbReference type="InterPro" id="IPR001594">
    <property type="entry name" value="Palmitoyltrfase_DHHC"/>
</dbReference>
<keyword evidence="4 8" id="KW-0812">Transmembrane</keyword>
<keyword evidence="6 8" id="KW-0472">Membrane</keyword>
<evidence type="ECO:0000313" key="11">
    <source>
        <dbReference type="Proteomes" id="UP001188597"/>
    </source>
</evidence>
<evidence type="ECO:0000256" key="7">
    <source>
        <dbReference type="ARBA" id="ARBA00023315"/>
    </source>
</evidence>
<evidence type="ECO:0000256" key="1">
    <source>
        <dbReference type="ARBA" id="ARBA00004127"/>
    </source>
</evidence>